<gene>
    <name evidence="1" type="ORF">L915_20463</name>
</gene>
<sequence>ASSRAAHDANVPEKVGQVTLKVVPEAIGNSPSTPEAGSWRDHVLLSNCTPEIVWKSESTCRPGNQRDGTKAVIKYVFHTVQPSFLE</sequence>
<dbReference type="EMBL" id="KI689580">
    <property type="protein sequence ID" value="ETK72434.1"/>
    <property type="molecule type" value="Genomic_DNA"/>
</dbReference>
<dbReference type="Proteomes" id="UP000053236">
    <property type="component" value="Unassembled WGS sequence"/>
</dbReference>
<feature type="non-terminal residue" evidence="1">
    <location>
        <position position="1"/>
    </location>
</feature>
<evidence type="ECO:0000313" key="1">
    <source>
        <dbReference type="EMBL" id="ETK72434.1"/>
    </source>
</evidence>
<dbReference type="AlphaFoldDB" id="W2FP66"/>
<protein>
    <submittedName>
        <fullName evidence="1">Uncharacterized protein</fullName>
    </submittedName>
</protein>
<organism evidence="1">
    <name type="scientific">Phytophthora nicotianae</name>
    <name type="common">Potato buckeye rot agent</name>
    <name type="synonym">Phytophthora parasitica</name>
    <dbReference type="NCBI Taxonomy" id="4792"/>
    <lineage>
        <taxon>Eukaryota</taxon>
        <taxon>Sar</taxon>
        <taxon>Stramenopiles</taxon>
        <taxon>Oomycota</taxon>
        <taxon>Peronosporomycetes</taxon>
        <taxon>Peronosporales</taxon>
        <taxon>Peronosporaceae</taxon>
        <taxon>Phytophthora</taxon>
    </lineage>
</organism>
<accession>W2FP66</accession>
<reference evidence="1" key="1">
    <citation type="submission" date="2013-11" db="EMBL/GenBank/DDBJ databases">
        <title>The Genome Sequence of Phytophthora parasitica CJ02B3.</title>
        <authorList>
            <consortium name="The Broad Institute Genomics Platform"/>
            <person name="Russ C."/>
            <person name="Tyler B."/>
            <person name="Panabieres F."/>
            <person name="Shan W."/>
            <person name="Tripathy S."/>
            <person name="Grunwald N."/>
            <person name="Machado M."/>
            <person name="Johnson C.S."/>
            <person name="Arredondo F."/>
            <person name="Hong C."/>
            <person name="Coffey M."/>
            <person name="Young S.K."/>
            <person name="Zeng Q."/>
            <person name="Gargeya S."/>
            <person name="Fitzgerald M."/>
            <person name="Abouelleil A."/>
            <person name="Alvarado L."/>
            <person name="Chapman S.B."/>
            <person name="Gainer-Dewar J."/>
            <person name="Goldberg J."/>
            <person name="Griggs A."/>
            <person name="Gujja S."/>
            <person name="Hansen M."/>
            <person name="Howarth C."/>
            <person name="Imamovic A."/>
            <person name="Ireland A."/>
            <person name="Larimer J."/>
            <person name="McCowan C."/>
            <person name="Murphy C."/>
            <person name="Pearson M."/>
            <person name="Poon T.W."/>
            <person name="Priest M."/>
            <person name="Roberts A."/>
            <person name="Saif S."/>
            <person name="Shea T."/>
            <person name="Sykes S."/>
            <person name="Wortman J."/>
            <person name="Nusbaum C."/>
            <person name="Birren B."/>
        </authorList>
    </citation>
    <scope>NUCLEOTIDE SEQUENCE [LARGE SCALE GENOMIC DNA]</scope>
    <source>
        <strain evidence="1">CJ02B3</strain>
    </source>
</reference>
<proteinExistence type="predicted"/>
<name>W2FP66_PHYNI</name>